<evidence type="ECO:0000313" key="3">
    <source>
        <dbReference type="EMBL" id="QDT01949.1"/>
    </source>
</evidence>
<dbReference type="KEGG" id="rlc:K227x_03190"/>
<evidence type="ECO:0000256" key="2">
    <source>
        <dbReference type="SAM" id="Phobius"/>
    </source>
</evidence>
<sequence>MRGKPVMDSQDEIATKPKRTHWINGWTVAQVGFAFCFSSVVLAADPEPPSLAPQRLCCFMLIKTCRTVSSDLGKRKGRPTENGNPSRKQIECGAGRVTAGNRLTDSIVKPRQLPL</sequence>
<keyword evidence="2" id="KW-0812">Transmembrane</keyword>
<reference evidence="3 4" key="1">
    <citation type="submission" date="2019-02" db="EMBL/GenBank/DDBJ databases">
        <title>Deep-cultivation of Planctomycetes and their phenomic and genomic characterization uncovers novel biology.</title>
        <authorList>
            <person name="Wiegand S."/>
            <person name="Jogler M."/>
            <person name="Boedeker C."/>
            <person name="Pinto D."/>
            <person name="Vollmers J."/>
            <person name="Rivas-Marin E."/>
            <person name="Kohn T."/>
            <person name="Peeters S.H."/>
            <person name="Heuer A."/>
            <person name="Rast P."/>
            <person name="Oberbeckmann S."/>
            <person name="Bunk B."/>
            <person name="Jeske O."/>
            <person name="Meyerdierks A."/>
            <person name="Storesund J.E."/>
            <person name="Kallscheuer N."/>
            <person name="Luecker S."/>
            <person name="Lage O.M."/>
            <person name="Pohl T."/>
            <person name="Merkel B.J."/>
            <person name="Hornburger P."/>
            <person name="Mueller R.-W."/>
            <person name="Bruemmer F."/>
            <person name="Labrenz M."/>
            <person name="Spormann A.M."/>
            <person name="Op den Camp H."/>
            <person name="Overmann J."/>
            <person name="Amann R."/>
            <person name="Jetten M.S.M."/>
            <person name="Mascher T."/>
            <person name="Medema M.H."/>
            <person name="Devos D.P."/>
            <person name="Kaster A.-K."/>
            <person name="Ovreas L."/>
            <person name="Rohde M."/>
            <person name="Galperin M.Y."/>
            <person name="Jogler C."/>
        </authorList>
    </citation>
    <scope>NUCLEOTIDE SEQUENCE [LARGE SCALE GENOMIC DNA]</scope>
    <source>
        <strain evidence="3 4">K22_7</strain>
    </source>
</reference>
<keyword evidence="2" id="KW-1133">Transmembrane helix</keyword>
<name>A0A517N483_9BACT</name>
<feature type="region of interest" description="Disordered" evidence="1">
    <location>
        <begin position="71"/>
        <end position="92"/>
    </location>
</feature>
<keyword evidence="2" id="KW-0472">Membrane</keyword>
<evidence type="ECO:0000313" key="4">
    <source>
        <dbReference type="Proteomes" id="UP000318538"/>
    </source>
</evidence>
<feature type="transmembrane region" description="Helical" evidence="2">
    <location>
        <begin position="21"/>
        <end position="44"/>
    </location>
</feature>
<dbReference type="EMBL" id="CP036525">
    <property type="protein sequence ID" value="QDT01949.1"/>
    <property type="molecule type" value="Genomic_DNA"/>
</dbReference>
<dbReference type="Proteomes" id="UP000318538">
    <property type="component" value="Chromosome"/>
</dbReference>
<gene>
    <name evidence="3" type="ORF">K227x_03190</name>
</gene>
<organism evidence="3 4">
    <name type="scientific">Rubripirellula lacrimiformis</name>
    <dbReference type="NCBI Taxonomy" id="1930273"/>
    <lineage>
        <taxon>Bacteria</taxon>
        <taxon>Pseudomonadati</taxon>
        <taxon>Planctomycetota</taxon>
        <taxon>Planctomycetia</taxon>
        <taxon>Pirellulales</taxon>
        <taxon>Pirellulaceae</taxon>
        <taxon>Rubripirellula</taxon>
    </lineage>
</organism>
<keyword evidence="4" id="KW-1185">Reference proteome</keyword>
<protein>
    <submittedName>
        <fullName evidence="3">Uncharacterized protein</fullName>
    </submittedName>
</protein>
<dbReference type="AlphaFoldDB" id="A0A517N483"/>
<proteinExistence type="predicted"/>
<evidence type="ECO:0000256" key="1">
    <source>
        <dbReference type="SAM" id="MobiDB-lite"/>
    </source>
</evidence>
<accession>A0A517N483</accession>